<evidence type="ECO:0000259" key="5">
    <source>
        <dbReference type="PROSITE" id="PS50280"/>
    </source>
</evidence>
<evidence type="ECO:0000256" key="4">
    <source>
        <dbReference type="SAM" id="MobiDB-lite"/>
    </source>
</evidence>
<dbReference type="PANTHER" id="PTHR13271:SF34">
    <property type="entry name" value="N-LYSINE METHYLTRANSFERASE SETD6"/>
    <property type="match status" value="1"/>
</dbReference>
<dbReference type="InterPro" id="IPR050600">
    <property type="entry name" value="SETD3_SETD6_MTase"/>
</dbReference>
<dbReference type="AlphaFoldDB" id="A0AAD4LP47"/>
<feature type="region of interest" description="Disordered" evidence="4">
    <location>
        <begin position="458"/>
        <end position="494"/>
    </location>
</feature>
<keyword evidence="1" id="KW-0489">Methyltransferase</keyword>
<dbReference type="GO" id="GO:0005634">
    <property type="term" value="C:nucleus"/>
    <property type="evidence" value="ECO:0007669"/>
    <property type="project" value="TreeGrafter"/>
</dbReference>
<dbReference type="SUPFAM" id="SSF81822">
    <property type="entry name" value="RuBisCo LSMT C-terminal, substrate-binding domain"/>
    <property type="match status" value="1"/>
</dbReference>
<organism evidence="6 7">
    <name type="scientific">Lactarius akahatsu</name>
    <dbReference type="NCBI Taxonomy" id="416441"/>
    <lineage>
        <taxon>Eukaryota</taxon>
        <taxon>Fungi</taxon>
        <taxon>Dikarya</taxon>
        <taxon>Basidiomycota</taxon>
        <taxon>Agaricomycotina</taxon>
        <taxon>Agaricomycetes</taxon>
        <taxon>Russulales</taxon>
        <taxon>Russulaceae</taxon>
        <taxon>Lactarius</taxon>
    </lineage>
</organism>
<dbReference type="GO" id="GO:0032259">
    <property type="term" value="P:methylation"/>
    <property type="evidence" value="ECO:0007669"/>
    <property type="project" value="UniProtKB-KW"/>
</dbReference>
<dbReference type="InterPro" id="IPR036464">
    <property type="entry name" value="Rubisco_LSMT_subst-bd_sf"/>
</dbReference>
<dbReference type="SUPFAM" id="SSF82199">
    <property type="entry name" value="SET domain"/>
    <property type="match status" value="1"/>
</dbReference>
<dbReference type="InterPro" id="IPR001214">
    <property type="entry name" value="SET_dom"/>
</dbReference>
<dbReference type="PANTHER" id="PTHR13271">
    <property type="entry name" value="UNCHARACTERIZED PUTATIVE METHYLTRANSFERASE"/>
    <property type="match status" value="1"/>
</dbReference>
<dbReference type="Gene3D" id="3.90.1410.10">
    <property type="entry name" value="set domain protein methyltransferase, domain 1"/>
    <property type="match status" value="1"/>
</dbReference>
<keyword evidence="7" id="KW-1185">Reference proteome</keyword>
<gene>
    <name evidence="6" type="ORF">EDB92DRAFT_1846024</name>
</gene>
<evidence type="ECO:0000313" key="7">
    <source>
        <dbReference type="Proteomes" id="UP001201163"/>
    </source>
</evidence>
<keyword evidence="2" id="KW-0808">Transferase</keyword>
<dbReference type="GO" id="GO:0016279">
    <property type="term" value="F:protein-lysine N-methyltransferase activity"/>
    <property type="evidence" value="ECO:0007669"/>
    <property type="project" value="UniProtKB-ARBA"/>
</dbReference>
<feature type="region of interest" description="Disordered" evidence="4">
    <location>
        <begin position="195"/>
        <end position="234"/>
    </location>
</feature>
<sequence>MNPDSLVDWFTAHNGTFDRAALTFAPIDNLGWGAFALRDLQQDHTLFSLPRDLTLSTRTSSLPPLIGEEDWKKHGLHVSWAGLILCLMWEAAQGESSKWSTYLASLPITFDTPMFWSLEDLEQLKGTAVLDKIGKEQAENDYANKVVPILKSRTDLFGTEHPDSRFSLEAYHVMGSRILSRSFQVEAQPRVDAHEGAEMDLDNSSPLPHGNDDTENIEEDVESDDDDGDDPANVAMVPMADMLNARYGCANAKLFDEDRDLRMVTTRSVRQGEQIWNTYGDLPNSELLRRYGHVDQVPLAEGGIGNPADIVEIRADLVMEVIVQNYPEWAGPRSAERVDWWLEEGGDDVFVVDSSNDVPEEISSFVRLLMMSAPEWEKTKRKSRLPKPKEDEAALSVTADVVRRRLAEYPTTIEDDEALLRAEQVPEKLIPFNLKHAIVVRLGEMRILRGLLRGVSARLESSRTPPQSGSASESRKRKADGTVTSGRAGRTAKR</sequence>
<evidence type="ECO:0000256" key="2">
    <source>
        <dbReference type="ARBA" id="ARBA00022679"/>
    </source>
</evidence>
<proteinExistence type="predicted"/>
<dbReference type="InterPro" id="IPR015353">
    <property type="entry name" value="Rubisco_LSMT_subst-bd"/>
</dbReference>
<evidence type="ECO:0000256" key="3">
    <source>
        <dbReference type="ARBA" id="ARBA00022691"/>
    </source>
</evidence>
<accession>A0AAD4LP47</accession>
<dbReference type="InterPro" id="IPR046341">
    <property type="entry name" value="SET_dom_sf"/>
</dbReference>
<feature type="compositionally biased region" description="Acidic residues" evidence="4">
    <location>
        <begin position="213"/>
        <end position="230"/>
    </location>
</feature>
<protein>
    <submittedName>
        <fullName evidence="6">SET domain-containing protein</fullName>
    </submittedName>
</protein>
<dbReference type="EMBL" id="JAKELL010000011">
    <property type="protein sequence ID" value="KAH8995767.1"/>
    <property type="molecule type" value="Genomic_DNA"/>
</dbReference>
<feature type="compositionally biased region" description="Polar residues" evidence="4">
    <location>
        <begin position="462"/>
        <end position="472"/>
    </location>
</feature>
<name>A0AAD4LP47_9AGAM</name>
<dbReference type="PROSITE" id="PS50280">
    <property type="entry name" value="SET"/>
    <property type="match status" value="1"/>
</dbReference>
<dbReference type="Proteomes" id="UP001201163">
    <property type="component" value="Unassembled WGS sequence"/>
</dbReference>
<reference evidence="6" key="1">
    <citation type="submission" date="2022-01" db="EMBL/GenBank/DDBJ databases">
        <title>Comparative genomics reveals a dynamic genome evolution in the ectomycorrhizal milk-cap (Lactarius) mushrooms.</title>
        <authorList>
            <consortium name="DOE Joint Genome Institute"/>
            <person name="Lebreton A."/>
            <person name="Tang N."/>
            <person name="Kuo A."/>
            <person name="LaButti K."/>
            <person name="Drula E."/>
            <person name="Barry K."/>
            <person name="Clum A."/>
            <person name="Lipzen A."/>
            <person name="Mousain D."/>
            <person name="Ng V."/>
            <person name="Wang R."/>
            <person name="Wang X."/>
            <person name="Dai Y."/>
            <person name="Henrissat B."/>
            <person name="Grigoriev I.V."/>
            <person name="Guerin-Laguette A."/>
            <person name="Yu F."/>
            <person name="Martin F.M."/>
        </authorList>
    </citation>
    <scope>NUCLEOTIDE SEQUENCE</scope>
    <source>
        <strain evidence="6">QP</strain>
    </source>
</reference>
<dbReference type="Gene3D" id="3.90.1420.10">
    <property type="entry name" value="Rubisco LSMT, substrate-binding domain"/>
    <property type="match status" value="1"/>
</dbReference>
<feature type="domain" description="SET" evidence="5">
    <location>
        <begin position="20"/>
        <end position="280"/>
    </location>
</feature>
<comment type="caution">
    <text evidence="6">The sequence shown here is derived from an EMBL/GenBank/DDBJ whole genome shotgun (WGS) entry which is preliminary data.</text>
</comment>
<evidence type="ECO:0000313" key="6">
    <source>
        <dbReference type="EMBL" id="KAH8995767.1"/>
    </source>
</evidence>
<dbReference type="Pfam" id="PF09273">
    <property type="entry name" value="Rubis-subs-bind"/>
    <property type="match status" value="1"/>
</dbReference>
<evidence type="ECO:0000256" key="1">
    <source>
        <dbReference type="ARBA" id="ARBA00022603"/>
    </source>
</evidence>
<keyword evidence="3" id="KW-0949">S-adenosyl-L-methionine</keyword>